<evidence type="ECO:0000256" key="1">
    <source>
        <dbReference type="SAM" id="MobiDB-lite"/>
    </source>
</evidence>
<comment type="caution">
    <text evidence="2">The sequence shown here is derived from an EMBL/GenBank/DDBJ whole genome shotgun (WGS) entry which is preliminary data.</text>
</comment>
<dbReference type="EMBL" id="VSRR010012121">
    <property type="protein sequence ID" value="MPC54118.1"/>
    <property type="molecule type" value="Genomic_DNA"/>
</dbReference>
<keyword evidence="3" id="KW-1185">Reference proteome</keyword>
<name>A0A5B7GAF4_PORTR</name>
<evidence type="ECO:0000313" key="2">
    <source>
        <dbReference type="EMBL" id="MPC54118.1"/>
    </source>
</evidence>
<feature type="region of interest" description="Disordered" evidence="1">
    <location>
        <begin position="1"/>
        <end position="24"/>
    </location>
</feature>
<gene>
    <name evidence="2" type="ORF">E2C01_048026</name>
</gene>
<organism evidence="2 3">
    <name type="scientific">Portunus trituberculatus</name>
    <name type="common">Swimming crab</name>
    <name type="synonym">Neptunus trituberculatus</name>
    <dbReference type="NCBI Taxonomy" id="210409"/>
    <lineage>
        <taxon>Eukaryota</taxon>
        <taxon>Metazoa</taxon>
        <taxon>Ecdysozoa</taxon>
        <taxon>Arthropoda</taxon>
        <taxon>Crustacea</taxon>
        <taxon>Multicrustacea</taxon>
        <taxon>Malacostraca</taxon>
        <taxon>Eumalacostraca</taxon>
        <taxon>Eucarida</taxon>
        <taxon>Decapoda</taxon>
        <taxon>Pleocyemata</taxon>
        <taxon>Brachyura</taxon>
        <taxon>Eubrachyura</taxon>
        <taxon>Portunoidea</taxon>
        <taxon>Portunidae</taxon>
        <taxon>Portuninae</taxon>
        <taxon>Portunus</taxon>
    </lineage>
</organism>
<dbReference type="Proteomes" id="UP000324222">
    <property type="component" value="Unassembled WGS sequence"/>
</dbReference>
<accession>A0A5B7GAF4</accession>
<sequence>MVRKRHRPGTLGRTAAPSRLNSGSCGRCTGFHRPQITGCGPVLPWWGLGSLGVGRGSPREGTFSSSRQHHY</sequence>
<reference evidence="2 3" key="1">
    <citation type="submission" date="2019-05" db="EMBL/GenBank/DDBJ databases">
        <title>Another draft genome of Portunus trituberculatus and its Hox gene families provides insights of decapod evolution.</title>
        <authorList>
            <person name="Jeong J.-H."/>
            <person name="Song I."/>
            <person name="Kim S."/>
            <person name="Choi T."/>
            <person name="Kim D."/>
            <person name="Ryu S."/>
            <person name="Kim W."/>
        </authorList>
    </citation>
    <scope>NUCLEOTIDE SEQUENCE [LARGE SCALE GENOMIC DNA]</scope>
    <source>
        <tissue evidence="2">Muscle</tissue>
    </source>
</reference>
<proteinExistence type="predicted"/>
<evidence type="ECO:0000313" key="3">
    <source>
        <dbReference type="Proteomes" id="UP000324222"/>
    </source>
</evidence>
<protein>
    <submittedName>
        <fullName evidence="2">Uncharacterized protein</fullName>
    </submittedName>
</protein>
<dbReference type="AlphaFoldDB" id="A0A5B7GAF4"/>